<dbReference type="SUPFAM" id="SSF109604">
    <property type="entry name" value="HD-domain/PDEase-like"/>
    <property type="match status" value="1"/>
</dbReference>
<feature type="domain" description="HDOD" evidence="1">
    <location>
        <begin position="24"/>
        <end position="216"/>
    </location>
</feature>
<proteinExistence type="predicted"/>
<dbReference type="InterPro" id="IPR052340">
    <property type="entry name" value="RNase_Y/CdgJ"/>
</dbReference>
<dbReference type="RefSeq" id="WP_313867032.1">
    <property type="nucleotide sequence ID" value="NZ_CP132507.1"/>
</dbReference>
<evidence type="ECO:0000313" key="3">
    <source>
        <dbReference type="Proteomes" id="UP001302257"/>
    </source>
</evidence>
<dbReference type="PANTHER" id="PTHR33525:SF6">
    <property type="entry name" value="HDOD DOMAIN-CONTAINING PROTEIN"/>
    <property type="match status" value="1"/>
</dbReference>
<name>A0ABZ0AX17_9BURK</name>
<evidence type="ECO:0000259" key="1">
    <source>
        <dbReference type="PROSITE" id="PS51833"/>
    </source>
</evidence>
<dbReference type="InterPro" id="IPR013976">
    <property type="entry name" value="HDOD"/>
</dbReference>
<sequence>MRVADIDREIETARAEGPLKDIVIQPCPALLSDLRVEVNREDPEPATIARIASRDVAMAAALIKVANSPIYARSRPAATVAEAVALLGISQTVSILTGFLLRETIRVKSPLLEHFWETSTRRAYAMGYIARQMYGVNADIAHTCGLFCNVGIPVMLQGIKGYEATLAHALAQTEKTGTELENDAHRTDHAVVGAIVAKTWRLSPNVAHAVRLHHDFTVLKDDNIPSTVRTLVAMALLAEHLVALHEGAQENREWELHGAECLTFLHVSGEEIQHWSDALHEQFTGPAGF</sequence>
<gene>
    <name evidence="2" type="ORF">RAN89_14890</name>
</gene>
<evidence type="ECO:0000313" key="2">
    <source>
        <dbReference type="EMBL" id="WNO04177.1"/>
    </source>
</evidence>
<dbReference type="Gene3D" id="1.10.3210.10">
    <property type="entry name" value="Hypothetical protein af1432"/>
    <property type="match status" value="1"/>
</dbReference>
<dbReference type="EMBL" id="CP132507">
    <property type="protein sequence ID" value="WNO04177.1"/>
    <property type="molecule type" value="Genomic_DNA"/>
</dbReference>
<dbReference type="PROSITE" id="PS51833">
    <property type="entry name" value="HDOD"/>
    <property type="match status" value="1"/>
</dbReference>
<organism evidence="2 3">
    <name type="scientific">Rhodoferax mekongensis</name>
    <dbReference type="NCBI Taxonomy" id="3068341"/>
    <lineage>
        <taxon>Bacteria</taxon>
        <taxon>Pseudomonadati</taxon>
        <taxon>Pseudomonadota</taxon>
        <taxon>Betaproteobacteria</taxon>
        <taxon>Burkholderiales</taxon>
        <taxon>Comamonadaceae</taxon>
        <taxon>Rhodoferax</taxon>
    </lineage>
</organism>
<reference evidence="2 3" key="1">
    <citation type="submission" date="2023-08" db="EMBL/GenBank/DDBJ databases">
        <title>Rhodoferax potami sp. nov. and Rhodoferax mekongensis sp. nov., isolated from the Mekong River in Thailand.</title>
        <authorList>
            <person name="Kitikhun S."/>
            <person name="Charoenyingcharoen P."/>
            <person name="Siriarchawattana P."/>
            <person name="Likhitrattanapisal S."/>
            <person name="Nilsakha T."/>
            <person name="Chanpet A."/>
            <person name="Rattanawaree P."/>
            <person name="Ingsriswang S."/>
        </authorList>
    </citation>
    <scope>NUCLEOTIDE SEQUENCE [LARGE SCALE GENOMIC DNA]</scope>
    <source>
        <strain evidence="2 3">TBRC 17307</strain>
    </source>
</reference>
<protein>
    <submittedName>
        <fullName evidence="2">HDOD domain-containing protein</fullName>
    </submittedName>
</protein>
<keyword evidence="3" id="KW-1185">Reference proteome</keyword>
<accession>A0ABZ0AX17</accession>
<dbReference type="Proteomes" id="UP001302257">
    <property type="component" value="Chromosome"/>
</dbReference>
<dbReference type="PANTHER" id="PTHR33525">
    <property type="match status" value="1"/>
</dbReference>
<dbReference type="Pfam" id="PF08668">
    <property type="entry name" value="HDOD"/>
    <property type="match status" value="1"/>
</dbReference>